<feature type="domain" description="RecX second three-helical" evidence="6">
    <location>
        <begin position="63"/>
        <end position="102"/>
    </location>
</feature>
<dbReference type="STRING" id="395494.Galf_0509"/>
<evidence type="ECO:0000313" key="9">
    <source>
        <dbReference type="Proteomes" id="UP000001235"/>
    </source>
</evidence>
<dbReference type="Pfam" id="PF02631">
    <property type="entry name" value="RecX_HTH2"/>
    <property type="match status" value="1"/>
</dbReference>
<evidence type="ECO:0000256" key="5">
    <source>
        <dbReference type="HAMAP-Rule" id="MF_01114"/>
    </source>
</evidence>
<dbReference type="EMBL" id="CP002159">
    <property type="protein sequence ID" value="ADL54553.1"/>
    <property type="molecule type" value="Genomic_DNA"/>
</dbReference>
<dbReference type="GO" id="GO:0006282">
    <property type="term" value="P:regulation of DNA repair"/>
    <property type="evidence" value="ECO:0007669"/>
    <property type="project" value="UniProtKB-UniRule"/>
</dbReference>
<dbReference type="InterPro" id="IPR053925">
    <property type="entry name" value="RecX_HTH_3rd"/>
</dbReference>
<dbReference type="NCBIfam" id="NF001055">
    <property type="entry name" value="PRK00117.2-5"/>
    <property type="match status" value="1"/>
</dbReference>
<comment type="similarity">
    <text evidence="2 5">Belongs to the RecX family.</text>
</comment>
<comment type="function">
    <text evidence="5">Modulates RecA activity.</text>
</comment>
<reference evidence="8 9" key="1">
    <citation type="submission" date="2010-08" db="EMBL/GenBank/DDBJ databases">
        <title>Complete sequence of Gallionella capsiferriformans ES-2.</title>
        <authorList>
            <consortium name="US DOE Joint Genome Institute"/>
            <person name="Lucas S."/>
            <person name="Copeland A."/>
            <person name="Lapidus A."/>
            <person name="Cheng J.-F."/>
            <person name="Bruce D."/>
            <person name="Goodwin L."/>
            <person name="Pitluck S."/>
            <person name="Chertkov O."/>
            <person name="Davenport K.W."/>
            <person name="Detter J.C."/>
            <person name="Han C."/>
            <person name="Tapia R."/>
            <person name="Land M."/>
            <person name="Hauser L."/>
            <person name="Chang Y.-J."/>
            <person name="Jeffries C."/>
            <person name="Kyrpides N."/>
            <person name="Ivanova N."/>
            <person name="Mikhailova N."/>
            <person name="Shelobolina E.S."/>
            <person name="Picardal F."/>
            <person name="Roden E."/>
            <person name="Emerson D."/>
            <person name="Woyke T."/>
        </authorList>
    </citation>
    <scope>NUCLEOTIDE SEQUENCE [LARGE SCALE GENOMIC DNA]</scope>
    <source>
        <strain evidence="8 9">ES-2</strain>
    </source>
</reference>
<dbReference type="Pfam" id="PF21981">
    <property type="entry name" value="RecX_HTH3"/>
    <property type="match status" value="1"/>
</dbReference>
<keyword evidence="9" id="KW-1185">Reference proteome</keyword>
<dbReference type="GO" id="GO:0005737">
    <property type="term" value="C:cytoplasm"/>
    <property type="evidence" value="ECO:0007669"/>
    <property type="project" value="UniProtKB-SubCell"/>
</dbReference>
<keyword evidence="4 5" id="KW-0963">Cytoplasm</keyword>
<name>D9SC88_GALCS</name>
<dbReference type="InterPro" id="IPR053924">
    <property type="entry name" value="RecX_HTH_2nd"/>
</dbReference>
<comment type="subcellular location">
    <subcellularLocation>
        <location evidence="1 5">Cytoplasm</location>
    </subcellularLocation>
</comment>
<dbReference type="PANTHER" id="PTHR33602:SF1">
    <property type="entry name" value="REGULATORY PROTEIN RECX FAMILY PROTEIN"/>
    <property type="match status" value="1"/>
</dbReference>
<proteinExistence type="inferred from homology"/>
<dbReference type="PANTHER" id="PTHR33602">
    <property type="entry name" value="REGULATORY PROTEIN RECX FAMILY PROTEIN"/>
    <property type="match status" value="1"/>
</dbReference>
<dbReference type="HOGENOM" id="CLU_066607_3_1_4"/>
<feature type="domain" description="RecX third three-helical" evidence="7">
    <location>
        <begin position="107"/>
        <end position="152"/>
    </location>
</feature>
<dbReference type="RefSeq" id="WP_013292496.1">
    <property type="nucleotide sequence ID" value="NC_014394.1"/>
</dbReference>
<evidence type="ECO:0000256" key="4">
    <source>
        <dbReference type="ARBA" id="ARBA00022490"/>
    </source>
</evidence>
<dbReference type="InterPro" id="IPR003783">
    <property type="entry name" value="Regulatory_RecX"/>
</dbReference>
<evidence type="ECO:0000259" key="6">
    <source>
        <dbReference type="Pfam" id="PF02631"/>
    </source>
</evidence>
<dbReference type="KEGG" id="gca:Galf_0509"/>
<gene>
    <name evidence="5" type="primary">recX</name>
    <name evidence="8" type="ordered locus">Galf_0509</name>
</gene>
<dbReference type="Proteomes" id="UP000001235">
    <property type="component" value="Chromosome"/>
</dbReference>
<organism evidence="8 9">
    <name type="scientific">Gallionella capsiferriformans (strain ES-2)</name>
    <name type="common">Gallionella ferruginea capsiferriformans (strain ES-2)</name>
    <dbReference type="NCBI Taxonomy" id="395494"/>
    <lineage>
        <taxon>Bacteria</taxon>
        <taxon>Pseudomonadati</taxon>
        <taxon>Pseudomonadota</taxon>
        <taxon>Betaproteobacteria</taxon>
        <taxon>Nitrosomonadales</taxon>
        <taxon>Gallionellaceae</taxon>
        <taxon>Gallionella</taxon>
    </lineage>
</organism>
<sequence>MKKRPEISLRGRALQYLARREYTRAELAAKLRPYAQVEDDFEQVQPVDLESVLDGLVDSGYLSDERAATQILHARRPRFGTHRITHEMHQKGLSEELIAEALPVLKESELDTARDVWQRKFGILPHDAKEKAKQMRFLQSRGFGFDVIFKVLQATDEEN</sequence>
<dbReference type="InterPro" id="IPR036388">
    <property type="entry name" value="WH-like_DNA-bd_sf"/>
</dbReference>
<accession>D9SC88</accession>
<dbReference type="HAMAP" id="MF_01114">
    <property type="entry name" value="RecX"/>
    <property type="match status" value="1"/>
</dbReference>
<dbReference type="OrthoDB" id="5295441at2"/>
<dbReference type="Gene3D" id="1.10.10.10">
    <property type="entry name" value="Winged helix-like DNA-binding domain superfamily/Winged helix DNA-binding domain"/>
    <property type="match status" value="3"/>
</dbReference>
<evidence type="ECO:0000313" key="8">
    <source>
        <dbReference type="EMBL" id="ADL54553.1"/>
    </source>
</evidence>
<evidence type="ECO:0000256" key="1">
    <source>
        <dbReference type="ARBA" id="ARBA00004496"/>
    </source>
</evidence>
<dbReference type="AlphaFoldDB" id="D9SC88"/>
<dbReference type="eggNOG" id="COG2137">
    <property type="taxonomic scope" value="Bacteria"/>
</dbReference>
<protein>
    <recommendedName>
        <fullName evidence="3 5">Regulatory protein RecX</fullName>
    </recommendedName>
</protein>
<evidence type="ECO:0000256" key="2">
    <source>
        <dbReference type="ARBA" id="ARBA00009695"/>
    </source>
</evidence>
<evidence type="ECO:0000259" key="7">
    <source>
        <dbReference type="Pfam" id="PF21981"/>
    </source>
</evidence>
<evidence type="ECO:0000256" key="3">
    <source>
        <dbReference type="ARBA" id="ARBA00018111"/>
    </source>
</evidence>